<evidence type="ECO:0000256" key="4">
    <source>
        <dbReference type="SAM" id="MobiDB-lite"/>
    </source>
</evidence>
<dbReference type="SUPFAM" id="SSF57667">
    <property type="entry name" value="beta-beta-alpha zinc fingers"/>
    <property type="match status" value="2"/>
</dbReference>
<dbReference type="Gene3D" id="3.30.160.60">
    <property type="entry name" value="Classic Zinc Finger"/>
    <property type="match status" value="3"/>
</dbReference>
<comment type="caution">
    <text evidence="6">The sequence shown here is derived from an EMBL/GenBank/DDBJ whole genome shotgun (WGS) entry which is preliminary data.</text>
</comment>
<feature type="domain" description="C2H2-type" evidence="5">
    <location>
        <begin position="490"/>
        <end position="517"/>
    </location>
</feature>
<proteinExistence type="predicted"/>
<feature type="domain" description="C2H2-type" evidence="5">
    <location>
        <begin position="423"/>
        <end position="450"/>
    </location>
</feature>
<gene>
    <name evidence="6" type="ORF">V1478_008389</name>
</gene>
<evidence type="ECO:0000256" key="3">
    <source>
        <dbReference type="PROSITE-ProRule" id="PRU00042"/>
    </source>
</evidence>
<dbReference type="InterPro" id="IPR050758">
    <property type="entry name" value="Znf_C2H2-type"/>
</dbReference>
<reference evidence="6 7" key="1">
    <citation type="journal article" date="2024" name="Ann. Entomol. Soc. Am.">
        <title>Genomic analyses of the southern and eastern yellowjacket wasps (Hymenoptera: Vespidae) reveal evolutionary signatures of social life.</title>
        <authorList>
            <person name="Catto M.A."/>
            <person name="Caine P.B."/>
            <person name="Orr S.E."/>
            <person name="Hunt B.G."/>
            <person name="Goodisman M.A.D."/>
        </authorList>
    </citation>
    <scope>NUCLEOTIDE SEQUENCE [LARGE SCALE GENOMIC DNA]</scope>
    <source>
        <strain evidence="6">233</strain>
        <tissue evidence="6">Head and thorax</tissue>
    </source>
</reference>
<dbReference type="GO" id="GO:0008270">
    <property type="term" value="F:zinc ion binding"/>
    <property type="evidence" value="ECO:0007669"/>
    <property type="project" value="UniProtKB-KW"/>
</dbReference>
<dbReference type="PROSITE" id="PS50157">
    <property type="entry name" value="ZINC_FINGER_C2H2_2"/>
    <property type="match status" value="4"/>
</dbReference>
<dbReference type="Proteomes" id="UP001607302">
    <property type="component" value="Unassembled WGS sequence"/>
</dbReference>
<dbReference type="InterPro" id="IPR036236">
    <property type="entry name" value="Znf_C2H2_sf"/>
</dbReference>
<dbReference type="Pfam" id="PF13912">
    <property type="entry name" value="zf-C2H2_6"/>
    <property type="match status" value="2"/>
</dbReference>
<dbReference type="InterPro" id="IPR013087">
    <property type="entry name" value="Znf_C2H2_type"/>
</dbReference>
<dbReference type="PANTHER" id="PTHR23234">
    <property type="entry name" value="ZNF44 PROTEIN"/>
    <property type="match status" value="1"/>
</dbReference>
<keyword evidence="1" id="KW-0479">Metal-binding</keyword>
<evidence type="ECO:0000313" key="7">
    <source>
        <dbReference type="Proteomes" id="UP001607302"/>
    </source>
</evidence>
<feature type="region of interest" description="Disordered" evidence="4">
    <location>
        <begin position="155"/>
        <end position="178"/>
    </location>
</feature>
<evidence type="ECO:0000256" key="2">
    <source>
        <dbReference type="ARBA" id="ARBA00022737"/>
    </source>
</evidence>
<dbReference type="PROSITE" id="PS00028">
    <property type="entry name" value="ZINC_FINGER_C2H2_1"/>
    <property type="match status" value="4"/>
</dbReference>
<evidence type="ECO:0000256" key="1">
    <source>
        <dbReference type="ARBA" id="ARBA00022723"/>
    </source>
</evidence>
<dbReference type="SMART" id="SM00355">
    <property type="entry name" value="ZnF_C2H2"/>
    <property type="match status" value="8"/>
</dbReference>
<evidence type="ECO:0000313" key="6">
    <source>
        <dbReference type="EMBL" id="KAL2723876.1"/>
    </source>
</evidence>
<dbReference type="PANTHER" id="PTHR23234:SF10">
    <property type="entry name" value="RIKEN CDNA 6720489N17 GENE-RELATED"/>
    <property type="match status" value="1"/>
</dbReference>
<protein>
    <submittedName>
        <fullName evidence="6">Zinc finger protein 595-like isoform X2</fullName>
    </submittedName>
</protein>
<keyword evidence="7" id="KW-1185">Reference proteome</keyword>
<dbReference type="EMBL" id="JAUDFV010000139">
    <property type="protein sequence ID" value="KAL2723876.1"/>
    <property type="molecule type" value="Genomic_DNA"/>
</dbReference>
<sequence>MGSLNLICPMCCGETFNDPQSLKYHLLSMTDNLYCPGCSQRSDSVMALIQHLDRCGQDSEQEVHQDNKENLEQETSKETVTASEVLMDTNIEQINQTFLATVNNNGIMIVGESETIQVDENGDIKVIEKMDTDKSQVDHNSLDFKMTEKLNSIVNETEEKSSTSNSLVTPSTSGTEDKSADKNIITILSSGSELLDGDTSALINMDHINDVGELDETGLLRVKQEICELEPEAVYSCTSCDMSFNSVLEHIKQFHDGQEVLLEMAEQLDDLSSVPTTSILPDESENAINTQPQAMNTLCTEECVDSEGRLYTRKVVQIERFWDRTSIAIPPTQSTKAPMIEKFFSNVEGVKVREKRIAPTSVRMYRCNQCLQQFTKLASFREHACLRGNNRCDSCDQTFATSKALQLHSKIHEGEPDSNQRVFVCTTCGTEFCSHKSLRLHSRMHAPVRARHVDAPEGTLDATFTCPECGKTLSESYKEAHMSLHTGDSVTCTVCNRKFDSADSLAMHAAVHTELNNNLKFSCYICGASYGRAFALKDHLKQHGQDTLIPPEPAREEEVREGDNFLFTEEDMEEDKLIIPSSITVAQSSGAEDTD</sequence>
<feature type="domain" description="C2H2-type" evidence="5">
    <location>
        <begin position="521"/>
        <end position="548"/>
    </location>
</feature>
<evidence type="ECO:0000259" key="5">
    <source>
        <dbReference type="PROSITE" id="PS50157"/>
    </source>
</evidence>
<keyword evidence="3" id="KW-0862">Zinc</keyword>
<accession>A0ABD2AU03</accession>
<keyword evidence="2" id="KW-0677">Repeat</keyword>
<dbReference type="AlphaFoldDB" id="A0ABD2AU03"/>
<organism evidence="6 7">
    <name type="scientific">Vespula squamosa</name>
    <name type="common">Southern yellow jacket</name>
    <name type="synonym">Wasp</name>
    <dbReference type="NCBI Taxonomy" id="30214"/>
    <lineage>
        <taxon>Eukaryota</taxon>
        <taxon>Metazoa</taxon>
        <taxon>Ecdysozoa</taxon>
        <taxon>Arthropoda</taxon>
        <taxon>Hexapoda</taxon>
        <taxon>Insecta</taxon>
        <taxon>Pterygota</taxon>
        <taxon>Neoptera</taxon>
        <taxon>Endopterygota</taxon>
        <taxon>Hymenoptera</taxon>
        <taxon>Apocrita</taxon>
        <taxon>Aculeata</taxon>
        <taxon>Vespoidea</taxon>
        <taxon>Vespidae</taxon>
        <taxon>Vespinae</taxon>
        <taxon>Vespula</taxon>
    </lineage>
</organism>
<name>A0ABD2AU03_VESSQ</name>
<feature type="domain" description="C2H2-type" evidence="5">
    <location>
        <begin position="390"/>
        <end position="417"/>
    </location>
</feature>
<keyword evidence="3" id="KW-0863">Zinc-finger</keyword>